<dbReference type="OrthoDB" id="5341398at2759"/>
<feature type="region of interest" description="Disordered" evidence="1">
    <location>
        <begin position="118"/>
        <end position="138"/>
    </location>
</feature>
<dbReference type="Proteomes" id="UP000664203">
    <property type="component" value="Unassembled WGS sequence"/>
</dbReference>
<feature type="compositionally biased region" description="Basic and acidic residues" evidence="1">
    <location>
        <begin position="183"/>
        <end position="197"/>
    </location>
</feature>
<feature type="compositionally biased region" description="Basic and acidic residues" evidence="1">
    <location>
        <begin position="128"/>
        <end position="138"/>
    </location>
</feature>
<comment type="caution">
    <text evidence="2">The sequence shown here is derived from an EMBL/GenBank/DDBJ whole genome shotgun (WGS) entry which is preliminary data.</text>
</comment>
<proteinExistence type="predicted"/>
<keyword evidence="3" id="KW-1185">Reference proteome</keyword>
<reference evidence="2" key="1">
    <citation type="submission" date="2021-03" db="EMBL/GenBank/DDBJ databases">
        <authorList>
            <person name="Tagirdzhanova G."/>
        </authorList>
    </citation>
    <scope>NUCLEOTIDE SEQUENCE</scope>
</reference>
<dbReference type="EMBL" id="CAJPDR010000472">
    <property type="protein sequence ID" value="CAF9937417.1"/>
    <property type="molecule type" value="Genomic_DNA"/>
</dbReference>
<feature type="compositionally biased region" description="Basic and acidic residues" evidence="1">
    <location>
        <begin position="166"/>
        <end position="176"/>
    </location>
</feature>
<gene>
    <name evidence="2" type="ORF">ALECFALPRED_007244</name>
</gene>
<feature type="region of interest" description="Disordered" evidence="1">
    <location>
        <begin position="158"/>
        <end position="197"/>
    </location>
</feature>
<sequence>MDSDGFAVQGRRRGGTREHTRDRDQASFLRDVPKYAGTSEDFERAHAQRYGREEGLGRDGKHSHGSLKFPHGSDREKLHTQYSASTKGRDATRNAYKMGLRAAKEEHVEMKKEQREYYRDNTGGLPPHQHERLDPRAKEYRDKCYSNATNRENFLRAHPHGYHTMGDQHVHHEHAENAYGEYEYARDQQKHHEQHRS</sequence>
<dbReference type="AlphaFoldDB" id="A0A8H3IRC1"/>
<feature type="compositionally biased region" description="Basic and acidic residues" evidence="1">
    <location>
        <begin position="15"/>
        <end position="25"/>
    </location>
</feature>
<evidence type="ECO:0000313" key="3">
    <source>
        <dbReference type="Proteomes" id="UP000664203"/>
    </source>
</evidence>
<name>A0A8H3IRC1_9LECA</name>
<protein>
    <submittedName>
        <fullName evidence="2">Uncharacterized protein</fullName>
    </submittedName>
</protein>
<organism evidence="2 3">
    <name type="scientific">Alectoria fallacina</name>
    <dbReference type="NCBI Taxonomy" id="1903189"/>
    <lineage>
        <taxon>Eukaryota</taxon>
        <taxon>Fungi</taxon>
        <taxon>Dikarya</taxon>
        <taxon>Ascomycota</taxon>
        <taxon>Pezizomycotina</taxon>
        <taxon>Lecanoromycetes</taxon>
        <taxon>OSLEUM clade</taxon>
        <taxon>Lecanoromycetidae</taxon>
        <taxon>Lecanorales</taxon>
        <taxon>Lecanorineae</taxon>
        <taxon>Parmeliaceae</taxon>
        <taxon>Alectoria</taxon>
    </lineage>
</organism>
<feature type="region of interest" description="Disordered" evidence="1">
    <location>
        <begin position="1"/>
        <end position="92"/>
    </location>
</feature>
<accession>A0A8H3IRC1</accession>
<evidence type="ECO:0000256" key="1">
    <source>
        <dbReference type="SAM" id="MobiDB-lite"/>
    </source>
</evidence>
<feature type="compositionally biased region" description="Basic and acidic residues" evidence="1">
    <location>
        <begin position="41"/>
        <end position="62"/>
    </location>
</feature>
<evidence type="ECO:0000313" key="2">
    <source>
        <dbReference type="EMBL" id="CAF9937417.1"/>
    </source>
</evidence>